<dbReference type="RefSeq" id="WP_257121015.1">
    <property type="nucleotide sequence ID" value="NZ_CP099464.1"/>
</dbReference>
<gene>
    <name evidence="2" type="ORF">NG743_23515</name>
</gene>
<name>A0ABY5LV90_9CYAN</name>
<evidence type="ECO:0000313" key="3">
    <source>
        <dbReference type="Proteomes" id="UP001057561"/>
    </source>
</evidence>
<protein>
    <submittedName>
        <fullName evidence="2">Uncharacterized protein</fullName>
    </submittedName>
</protein>
<proteinExistence type="predicted"/>
<reference evidence="2" key="1">
    <citation type="submission" date="2022-06" db="EMBL/GenBank/DDBJ databases">
        <title>Nostosin G and Spiroidesin B from the Cyanobacterium Dolichospermum sp. NIES-1697.</title>
        <authorList>
            <person name="Phan C.-S."/>
            <person name="Mehjabin J.J."/>
            <person name="Anas A.R.J."/>
            <person name="Hayasaka M."/>
            <person name="Onoki R."/>
            <person name="Wang J."/>
            <person name="Umezawa T."/>
            <person name="Washio K."/>
            <person name="Morikawa M."/>
            <person name="Okino T."/>
        </authorList>
    </citation>
    <scope>NUCLEOTIDE SEQUENCE</scope>
    <source>
        <strain evidence="2">NIES-1697</strain>
    </source>
</reference>
<evidence type="ECO:0000256" key="1">
    <source>
        <dbReference type="SAM" id="MobiDB-lite"/>
    </source>
</evidence>
<dbReference type="SUPFAM" id="SSF52540">
    <property type="entry name" value="P-loop containing nucleoside triphosphate hydrolases"/>
    <property type="match status" value="1"/>
</dbReference>
<organism evidence="2 3">
    <name type="scientific">Dolichospermum heterosporum TAC447</name>
    <dbReference type="NCBI Taxonomy" id="747523"/>
    <lineage>
        <taxon>Bacteria</taxon>
        <taxon>Bacillati</taxon>
        <taxon>Cyanobacteriota</taxon>
        <taxon>Cyanophyceae</taxon>
        <taxon>Nostocales</taxon>
        <taxon>Aphanizomenonaceae</taxon>
        <taxon>Dolichospermum</taxon>
        <taxon>Dolichospermum heterosporum</taxon>
    </lineage>
</organism>
<evidence type="ECO:0000313" key="2">
    <source>
        <dbReference type="EMBL" id="UUO14944.1"/>
    </source>
</evidence>
<dbReference type="Proteomes" id="UP001057561">
    <property type="component" value="Chromosome"/>
</dbReference>
<keyword evidence="3" id="KW-1185">Reference proteome</keyword>
<dbReference type="InterPro" id="IPR027417">
    <property type="entry name" value="P-loop_NTPase"/>
</dbReference>
<dbReference type="Gene3D" id="3.40.50.300">
    <property type="entry name" value="P-loop containing nucleotide triphosphate hydrolases"/>
    <property type="match status" value="1"/>
</dbReference>
<accession>A0ABY5LV90</accession>
<feature type="compositionally biased region" description="Basic and acidic residues" evidence="1">
    <location>
        <begin position="404"/>
        <end position="417"/>
    </location>
</feature>
<dbReference type="EMBL" id="CP099464">
    <property type="protein sequence ID" value="UUO14944.1"/>
    <property type="molecule type" value="Genomic_DNA"/>
</dbReference>
<feature type="region of interest" description="Disordered" evidence="1">
    <location>
        <begin position="399"/>
        <end position="436"/>
    </location>
</feature>
<sequence>MANTIKDFKLTAITRGNIICPKCAACMGIHDPNSFQLILTDRARDHMEDRLLELRSFTKGLEAYLTSKIYSISISADFGTPYEDEKNSYFQDLAEKLELQKNEFKVNSYGIFEGHDGIKKHAEAFKKQIDPYRFVDNFNTEIPDLSLSEIKINSSEDEKKQACESYLKYLTGEGIERTSNGLIYNLIAEQTKIENKLDDEKLYGVVKEIVKEIFPTLSKYYDFIDVNINSLGDKTKGAKDNVKRARLLLVMLHANDFYKNPQRSITPEHTEILSEFLKQQYKLPEKTTVSIELLSQLVASRVLIDNKSNLLNFWNSPDSQTFSIIPYTDFLKNLFDWNTWNAAVAKLTGVEKKYTNWLKHLDRLINVACTNEVEKDKEEFNVNLEGEDIKVETVAYADQMPSKDLPENNEESKKEVPQPESVLQPEPVYGKPKDTTVRKYQPCGWSPSKRKSHSIVILGSPGTGKTCLLQSGLAKLRLHAATAGITITPEDNASRKDLFELEENYRKGDVKNSTAVNLALNLQVSQLENTQYINRFTFIDIPGHKVSSLVSQKEKERVDSDLRRLLFNADTIIFQFDFWSDDTFLNHLRENNPEAFQQQFVLSDQVKESHETRRDRIPQFDLQWELLKLLAEEGQKDIDKKFIFVFPKIDTLAFSSNQDNDKKYKQHYFFRDFYKQLKDMRLIVPSGSNNVNPDEENFNNMYSVAGAGIKGKTQFQICQDISRLGKESIKKVADVFQSDTPVERKQTLTDHIEKHLIQFIEDRFHGQDKYGIDKTWYLPVSALGKTPNLKNGRFSLEGKSPNPIIAEYVFLLPILLAFEEQKKETDALKQKAEQEDKGVANM</sequence>